<feature type="transmembrane region" description="Helical" evidence="10">
    <location>
        <begin position="1157"/>
        <end position="1176"/>
    </location>
</feature>
<keyword evidence="5" id="KW-0547">Nucleotide-binding</keyword>
<dbReference type="FunFam" id="1.20.1560.10:FF:000013">
    <property type="entry name" value="ABC transporter C family member 2"/>
    <property type="match status" value="1"/>
</dbReference>
<dbReference type="CDD" id="cd18604">
    <property type="entry name" value="ABC_6TM_VMR1_D2_like"/>
    <property type="match status" value="1"/>
</dbReference>
<dbReference type="GO" id="GO:0005524">
    <property type="term" value="F:ATP binding"/>
    <property type="evidence" value="ECO:0007669"/>
    <property type="project" value="UniProtKB-KW"/>
</dbReference>
<keyword evidence="2" id="KW-0813">Transport</keyword>
<gene>
    <name evidence="13" type="ORF">MVEN_00359200</name>
</gene>
<dbReference type="Gene3D" id="1.20.1560.10">
    <property type="entry name" value="ABC transporter type 1, transmembrane domain"/>
    <property type="match status" value="2"/>
</dbReference>
<feature type="domain" description="ABC transmembrane type-1" evidence="12">
    <location>
        <begin position="388"/>
        <end position="535"/>
    </location>
</feature>
<feature type="compositionally biased region" description="Basic and acidic residues" evidence="9">
    <location>
        <begin position="373"/>
        <end position="386"/>
    </location>
</feature>
<dbReference type="EMBL" id="JACAZI010000003">
    <property type="protein sequence ID" value="KAF7364887.1"/>
    <property type="molecule type" value="Genomic_DNA"/>
</dbReference>
<dbReference type="PANTHER" id="PTHR24223">
    <property type="entry name" value="ATP-BINDING CASSETTE SUB-FAMILY C"/>
    <property type="match status" value="1"/>
</dbReference>
<comment type="caution">
    <text evidence="13">The sequence shown here is derived from an EMBL/GenBank/DDBJ whole genome shotgun (WGS) entry which is preliminary data.</text>
</comment>
<feature type="transmembrane region" description="Helical" evidence="10">
    <location>
        <begin position="435"/>
        <end position="456"/>
    </location>
</feature>
<dbReference type="GO" id="GO:0016887">
    <property type="term" value="F:ATP hydrolysis activity"/>
    <property type="evidence" value="ECO:0007669"/>
    <property type="project" value="InterPro"/>
</dbReference>
<feature type="transmembrane region" description="Helical" evidence="10">
    <location>
        <begin position="409"/>
        <end position="429"/>
    </location>
</feature>
<dbReference type="Pfam" id="PF00005">
    <property type="entry name" value="ABC_tran"/>
    <property type="match status" value="2"/>
</dbReference>
<dbReference type="GO" id="GO:0016020">
    <property type="term" value="C:membrane"/>
    <property type="evidence" value="ECO:0007669"/>
    <property type="project" value="UniProtKB-SubCell"/>
</dbReference>
<dbReference type="SMART" id="SM00382">
    <property type="entry name" value="AAA"/>
    <property type="match status" value="2"/>
</dbReference>
<dbReference type="PANTHER" id="PTHR24223:SF356">
    <property type="entry name" value="ATP-BINDING CASSETTE TRANSPORTER ABC4"/>
    <property type="match status" value="1"/>
</dbReference>
<dbReference type="CDD" id="cd18596">
    <property type="entry name" value="ABC_6TM_VMR1_D1_like"/>
    <property type="match status" value="1"/>
</dbReference>
<evidence type="ECO:0000256" key="7">
    <source>
        <dbReference type="ARBA" id="ARBA00022989"/>
    </source>
</evidence>
<keyword evidence="3 10" id="KW-0812">Transmembrane</keyword>
<dbReference type="Gene3D" id="3.40.50.300">
    <property type="entry name" value="P-loop containing nucleotide triphosphate hydrolases"/>
    <property type="match status" value="2"/>
</dbReference>
<evidence type="ECO:0000313" key="13">
    <source>
        <dbReference type="EMBL" id="KAF7364887.1"/>
    </source>
</evidence>
<dbReference type="InterPro" id="IPR050173">
    <property type="entry name" value="ABC_transporter_C-like"/>
</dbReference>
<name>A0A8H7D9V5_9AGAR</name>
<dbReference type="InterPro" id="IPR027417">
    <property type="entry name" value="P-loop_NTPase"/>
</dbReference>
<dbReference type="InterPro" id="IPR017871">
    <property type="entry name" value="ABC_transporter-like_CS"/>
</dbReference>
<proteinExistence type="predicted"/>
<feature type="domain" description="ABC transmembrane type-1" evidence="12">
    <location>
        <begin position="897"/>
        <end position="1181"/>
    </location>
</feature>
<keyword evidence="6" id="KW-0067">ATP-binding</keyword>
<feature type="compositionally biased region" description="Low complexity" evidence="9">
    <location>
        <begin position="322"/>
        <end position="336"/>
    </location>
</feature>
<dbReference type="InterPro" id="IPR003439">
    <property type="entry name" value="ABC_transporter-like_ATP-bd"/>
</dbReference>
<dbReference type="InterPro" id="IPR036640">
    <property type="entry name" value="ABC1_TM_sf"/>
</dbReference>
<sequence>MDKNFTFPHMQQCSRHLFYSFTSCSLSSLSTASLRASESWMKHPRKSLPPGIGKGTILGFRMARLLGCLGLLVLSIFPSSHGHGDARREGLIRPKVILLSTPYLYASVLAFLSVSPKNTRHRLIRHANCVLFLAFCVYVYRDLVPLTTFTGVPADVGEGWRIWAKIGLLFIAAVIIPLFTPRQYIPVDPLNPQTALNPEQTASIFSVAFYFFLDPIIFHAYRESQLQEDELYPLPLAINKLLQYIEMRDQGADVVNVVRPWVWIGLIFLGPIVRSLSWQIYYFINTRSFARAEAIITQLVFSHRQAEAKDAEASVPAVEGPRSASRAASDGDSTATVAADNEEGPSRSEAASPTVQASSSSIKSTSEQAPRSAKKEARKPETKKSEGNLVGKINNLVTTDMGNIGSREFLNLLIGVPLQIVIGIWFLYILLGWSVWVGVASIVLLLPVPGYMAKIVQSVQKERMKRADERVQYVSEAVNVLRMIKLFGWEGKTRVRIGDKREEELAWIRKKRMIDLASGTVNFFIPMITMTLTYATYHSINQITFWLNNFMTWKVSLDRLDDFMKNTELLDSFDEKQAPVLLAAASSTDERIGFRNATFSWSKESDGSSTRSQCQFQLKIEGEVLFERGRINLVVGPTGSAGKTSLLMALLGEMHFIPSSPDSWFNLPRSSGVAYAAQESWVLNETIRSNIVFDTPFYEERYQKVLYQCALEPDLDLFHAGDQTEVGEKGLTLSGGQKARLTLARAVYSKASILLLDDVLAALDGKMSWGEISLACGCVNQNSPSLTIQAENRTVILVTHNVALARPIADFVVTFGSDGRIQSPGTMSEIAKRGPLAAQIQKDQQILDKTEQEIDAEDPVAKPVDGKLIVAEEVQLGHVDASAWKMYFFAMGGNYPLFFFVFFFGSVFVQHGLVALRTWQLGYWARQYDLRPAEEVDVVFYLSIFVGIAFASVVVSSTAFIYLVFRQLRAMKVIHRDLIASVLSAPFRWLDVTPTSRIIARVTNDMRAVDDSIASQCWPLATIFVSMIVKFAAVVIYTPIFFFPGLFVGGLGVWVGQVFISGQLPARRLWSNTQAPVLAHFGTAIAGLVSIRAFGAESKFGIESQVRIDRYTRVARNYYNFDRWVSVRIDSLGAIFSAALATYLVYIKHTSAGDSGFLLNMAITFTSLLLWVVRLTNDLQLEGNSLERIQGYIHIEHEKPATETGKPPAYWPASGDLRVEGLSAGYSEDGPKVLHDISFHIKSGERVGIVGRTGSGKSSLTLSLLRCIPTEGSVKYDGLETSDLNLDALRSSITIIPQVPELLSGSLRANLDPFGQYDDVELNSALRAAGLFALQNETDEGRITLDSAISTGGTNLSAGQRQILALARAIVRRSKILILDEATSAIDYKTDAIIQNSLRQELSGDVSLITVAHRLQTIMDADKIMVLDAGRIVEFDSPKALLKVKDGKLRALVEESGDREVLYAMAGADRH</sequence>
<dbReference type="FunFam" id="3.40.50.300:FF:000838">
    <property type="entry name" value="ABC multidrug transporter (Eurofung)"/>
    <property type="match status" value="1"/>
</dbReference>
<dbReference type="InterPro" id="IPR003593">
    <property type="entry name" value="AAA+_ATPase"/>
</dbReference>
<dbReference type="GO" id="GO:0140359">
    <property type="term" value="F:ABC-type transporter activity"/>
    <property type="evidence" value="ECO:0007669"/>
    <property type="project" value="InterPro"/>
</dbReference>
<evidence type="ECO:0000256" key="4">
    <source>
        <dbReference type="ARBA" id="ARBA00022737"/>
    </source>
</evidence>
<feature type="transmembrane region" description="Helical" evidence="10">
    <location>
        <begin position="201"/>
        <end position="221"/>
    </location>
</feature>
<evidence type="ECO:0000259" key="11">
    <source>
        <dbReference type="PROSITE" id="PS50893"/>
    </source>
</evidence>
<dbReference type="PROSITE" id="PS50929">
    <property type="entry name" value="ABC_TM1F"/>
    <property type="match status" value="2"/>
</dbReference>
<feature type="region of interest" description="Disordered" evidence="9">
    <location>
        <begin position="311"/>
        <end position="386"/>
    </location>
</feature>
<reference evidence="13" key="1">
    <citation type="submission" date="2020-05" db="EMBL/GenBank/DDBJ databases">
        <title>Mycena genomes resolve the evolution of fungal bioluminescence.</title>
        <authorList>
            <person name="Tsai I.J."/>
        </authorList>
    </citation>
    <scope>NUCLEOTIDE SEQUENCE</scope>
    <source>
        <strain evidence="13">CCC161011</strain>
    </source>
</reference>
<dbReference type="SUPFAM" id="SSF52540">
    <property type="entry name" value="P-loop containing nucleoside triphosphate hydrolases"/>
    <property type="match status" value="2"/>
</dbReference>
<evidence type="ECO:0000256" key="2">
    <source>
        <dbReference type="ARBA" id="ARBA00022448"/>
    </source>
</evidence>
<evidence type="ECO:0000256" key="6">
    <source>
        <dbReference type="ARBA" id="ARBA00022840"/>
    </source>
</evidence>
<feature type="domain" description="ABC transporter" evidence="11">
    <location>
        <begin position="1217"/>
        <end position="1454"/>
    </location>
</feature>
<evidence type="ECO:0000313" key="14">
    <source>
        <dbReference type="Proteomes" id="UP000620124"/>
    </source>
</evidence>
<feature type="transmembrane region" description="Helical" evidence="10">
    <location>
        <begin position="97"/>
        <end position="116"/>
    </location>
</feature>
<feature type="transmembrane region" description="Helical" evidence="10">
    <location>
        <begin position="261"/>
        <end position="284"/>
    </location>
</feature>
<evidence type="ECO:0000256" key="3">
    <source>
        <dbReference type="ARBA" id="ARBA00022692"/>
    </source>
</evidence>
<dbReference type="PROSITE" id="PS50893">
    <property type="entry name" value="ABC_TRANSPORTER_2"/>
    <property type="match status" value="2"/>
</dbReference>
<keyword evidence="8 10" id="KW-0472">Membrane</keyword>
<dbReference type="OrthoDB" id="6500128at2759"/>
<feature type="transmembrane region" description="Helical" evidence="10">
    <location>
        <begin position="1125"/>
        <end position="1145"/>
    </location>
</feature>
<dbReference type="PROSITE" id="PS00211">
    <property type="entry name" value="ABC_TRANSPORTER_1"/>
    <property type="match status" value="1"/>
</dbReference>
<protein>
    <submittedName>
        <fullName evidence="13">Multidrug resistance-associated ABC transporter protein</fullName>
    </submittedName>
</protein>
<dbReference type="Pfam" id="PF00664">
    <property type="entry name" value="ABC_membrane"/>
    <property type="match status" value="2"/>
</dbReference>
<organism evidence="13 14">
    <name type="scientific">Mycena venus</name>
    <dbReference type="NCBI Taxonomy" id="2733690"/>
    <lineage>
        <taxon>Eukaryota</taxon>
        <taxon>Fungi</taxon>
        <taxon>Dikarya</taxon>
        <taxon>Basidiomycota</taxon>
        <taxon>Agaricomycotina</taxon>
        <taxon>Agaricomycetes</taxon>
        <taxon>Agaricomycetidae</taxon>
        <taxon>Agaricales</taxon>
        <taxon>Marasmiineae</taxon>
        <taxon>Mycenaceae</taxon>
        <taxon>Mycena</taxon>
    </lineage>
</organism>
<feature type="transmembrane region" description="Helical" evidence="10">
    <location>
        <begin position="123"/>
        <end position="140"/>
    </location>
</feature>
<evidence type="ECO:0000256" key="9">
    <source>
        <dbReference type="SAM" id="MobiDB-lite"/>
    </source>
</evidence>
<keyword evidence="4" id="KW-0677">Repeat</keyword>
<dbReference type="SUPFAM" id="SSF90123">
    <property type="entry name" value="ABC transporter transmembrane region"/>
    <property type="match status" value="2"/>
</dbReference>
<keyword evidence="14" id="KW-1185">Reference proteome</keyword>
<feature type="domain" description="ABC transporter" evidence="11">
    <location>
        <begin position="592"/>
        <end position="843"/>
    </location>
</feature>
<feature type="transmembrane region" description="Helical" evidence="10">
    <location>
        <begin position="160"/>
        <end position="180"/>
    </location>
</feature>
<dbReference type="Proteomes" id="UP000620124">
    <property type="component" value="Unassembled WGS sequence"/>
</dbReference>
<feature type="transmembrane region" description="Helical" evidence="10">
    <location>
        <begin position="895"/>
        <end position="919"/>
    </location>
</feature>
<keyword evidence="7 10" id="KW-1133">Transmembrane helix</keyword>
<feature type="transmembrane region" description="Helical" evidence="10">
    <location>
        <begin position="939"/>
        <end position="965"/>
    </location>
</feature>
<evidence type="ECO:0000256" key="8">
    <source>
        <dbReference type="ARBA" id="ARBA00023136"/>
    </source>
</evidence>
<comment type="subcellular location">
    <subcellularLocation>
        <location evidence="1">Membrane</location>
        <topology evidence="1">Multi-pass membrane protein</topology>
    </subcellularLocation>
</comment>
<dbReference type="CDD" id="cd03244">
    <property type="entry name" value="ABCC_MRP_domain2"/>
    <property type="match status" value="1"/>
</dbReference>
<accession>A0A8H7D9V5</accession>
<feature type="transmembrane region" description="Helical" evidence="10">
    <location>
        <begin position="1077"/>
        <end position="1095"/>
    </location>
</feature>
<feature type="compositionally biased region" description="Polar residues" evidence="9">
    <location>
        <begin position="349"/>
        <end position="369"/>
    </location>
</feature>
<evidence type="ECO:0000256" key="10">
    <source>
        <dbReference type="SAM" id="Phobius"/>
    </source>
</evidence>
<dbReference type="InterPro" id="IPR011527">
    <property type="entry name" value="ABC1_TM_dom"/>
</dbReference>
<evidence type="ECO:0000259" key="12">
    <source>
        <dbReference type="PROSITE" id="PS50929"/>
    </source>
</evidence>
<feature type="transmembrane region" description="Helical" evidence="10">
    <location>
        <begin position="58"/>
        <end position="77"/>
    </location>
</feature>
<evidence type="ECO:0000256" key="5">
    <source>
        <dbReference type="ARBA" id="ARBA00022741"/>
    </source>
</evidence>
<evidence type="ECO:0000256" key="1">
    <source>
        <dbReference type="ARBA" id="ARBA00004141"/>
    </source>
</evidence>